<name>A0ABN9PBE3_9DINO</name>
<sequence length="84" mass="9191">MCTVACAGPRAGTNSRPMRAEPEFPLRHQSRVLIVANTHLFYHPGAPHVRLLQVACLLAHCEQLMEEHAAEAPAVLLCGDYNMG</sequence>
<evidence type="ECO:0000313" key="3">
    <source>
        <dbReference type="Proteomes" id="UP001189429"/>
    </source>
</evidence>
<protein>
    <recommendedName>
        <fullName evidence="4">Endonuclease/exonuclease/phosphatase domain-containing protein</fullName>
    </recommendedName>
</protein>
<organism evidence="2 3">
    <name type="scientific">Prorocentrum cordatum</name>
    <dbReference type="NCBI Taxonomy" id="2364126"/>
    <lineage>
        <taxon>Eukaryota</taxon>
        <taxon>Sar</taxon>
        <taxon>Alveolata</taxon>
        <taxon>Dinophyceae</taxon>
        <taxon>Prorocentrales</taxon>
        <taxon>Prorocentraceae</taxon>
        <taxon>Prorocentrum</taxon>
    </lineage>
</organism>
<evidence type="ECO:0008006" key="4">
    <source>
        <dbReference type="Google" id="ProtNLM"/>
    </source>
</evidence>
<feature type="region of interest" description="Disordered" evidence="1">
    <location>
        <begin position="1"/>
        <end position="20"/>
    </location>
</feature>
<proteinExistence type="predicted"/>
<dbReference type="PANTHER" id="PTHR12121">
    <property type="entry name" value="CARBON CATABOLITE REPRESSOR PROTEIN 4"/>
    <property type="match status" value="1"/>
</dbReference>
<dbReference type="PANTHER" id="PTHR12121:SF37">
    <property type="entry name" value="2',5'-PHOSPHODIESTERASE 12"/>
    <property type="match status" value="1"/>
</dbReference>
<evidence type="ECO:0000256" key="1">
    <source>
        <dbReference type="SAM" id="MobiDB-lite"/>
    </source>
</evidence>
<reference evidence="2" key="1">
    <citation type="submission" date="2023-10" db="EMBL/GenBank/DDBJ databases">
        <authorList>
            <person name="Chen Y."/>
            <person name="Shah S."/>
            <person name="Dougan E. K."/>
            <person name="Thang M."/>
            <person name="Chan C."/>
        </authorList>
    </citation>
    <scope>NUCLEOTIDE SEQUENCE [LARGE SCALE GENOMIC DNA]</scope>
</reference>
<comment type="caution">
    <text evidence="2">The sequence shown here is derived from an EMBL/GenBank/DDBJ whole genome shotgun (WGS) entry which is preliminary data.</text>
</comment>
<dbReference type="SUPFAM" id="SSF56219">
    <property type="entry name" value="DNase I-like"/>
    <property type="match status" value="1"/>
</dbReference>
<dbReference type="Proteomes" id="UP001189429">
    <property type="component" value="Unassembled WGS sequence"/>
</dbReference>
<dbReference type="Gene3D" id="3.60.10.10">
    <property type="entry name" value="Endonuclease/exonuclease/phosphatase"/>
    <property type="match status" value="1"/>
</dbReference>
<dbReference type="EMBL" id="CAUYUJ010000050">
    <property type="protein sequence ID" value="CAK0788427.1"/>
    <property type="molecule type" value="Genomic_DNA"/>
</dbReference>
<dbReference type="InterPro" id="IPR036691">
    <property type="entry name" value="Endo/exonu/phosph_ase_sf"/>
</dbReference>
<keyword evidence="3" id="KW-1185">Reference proteome</keyword>
<dbReference type="InterPro" id="IPR050410">
    <property type="entry name" value="CCR4/nocturin_mRNA_transcr"/>
</dbReference>
<accession>A0ABN9PBE3</accession>
<gene>
    <name evidence="2" type="ORF">PCOR1329_LOCUS318</name>
</gene>
<evidence type="ECO:0000313" key="2">
    <source>
        <dbReference type="EMBL" id="CAK0788427.1"/>
    </source>
</evidence>
<feature type="non-terminal residue" evidence="2">
    <location>
        <position position="84"/>
    </location>
</feature>